<evidence type="ECO:0000313" key="2">
    <source>
        <dbReference type="EMBL" id="GBN54884.1"/>
    </source>
</evidence>
<sequence>MSPPLAPKAVKCLVNQESVQLGNLTSTPSSERQRSRSPSSVQPISSCISSATFSGPPIVKDAAGATFSGPPIVKDAAIEILSKNLRIIINRDTTTTTRSGNSKYKAHLSIKIAAEINKLVDALESRFQMQQDSHLNILLPAPKDRADIEIVTTIDIATIETQSEPEKMKLTYAEATNKPNASKPKTLFLYPNKDSEEKNLVKFLKIGSDFQIKDVRKLQMVDFPSQQDIEKILERIDNNPSLQEKIKPISIKKHIPK</sequence>
<gene>
    <name evidence="2" type="ORF">AVEN_9536_1</name>
</gene>
<dbReference type="EMBL" id="BGPR01012167">
    <property type="protein sequence ID" value="GBN54884.1"/>
    <property type="molecule type" value="Genomic_DNA"/>
</dbReference>
<organism evidence="2 3">
    <name type="scientific">Araneus ventricosus</name>
    <name type="common">Orbweaver spider</name>
    <name type="synonym">Epeira ventricosa</name>
    <dbReference type="NCBI Taxonomy" id="182803"/>
    <lineage>
        <taxon>Eukaryota</taxon>
        <taxon>Metazoa</taxon>
        <taxon>Ecdysozoa</taxon>
        <taxon>Arthropoda</taxon>
        <taxon>Chelicerata</taxon>
        <taxon>Arachnida</taxon>
        <taxon>Araneae</taxon>
        <taxon>Araneomorphae</taxon>
        <taxon>Entelegynae</taxon>
        <taxon>Araneoidea</taxon>
        <taxon>Araneidae</taxon>
        <taxon>Araneus</taxon>
    </lineage>
</organism>
<proteinExistence type="predicted"/>
<accession>A0A4Y2PUL6</accession>
<evidence type="ECO:0000256" key="1">
    <source>
        <dbReference type="SAM" id="MobiDB-lite"/>
    </source>
</evidence>
<name>A0A4Y2PUL6_ARAVE</name>
<comment type="caution">
    <text evidence="2">The sequence shown here is derived from an EMBL/GenBank/DDBJ whole genome shotgun (WGS) entry which is preliminary data.</text>
</comment>
<reference evidence="2 3" key="1">
    <citation type="journal article" date="2019" name="Sci. Rep.">
        <title>Orb-weaving spider Araneus ventricosus genome elucidates the spidroin gene catalogue.</title>
        <authorList>
            <person name="Kono N."/>
            <person name="Nakamura H."/>
            <person name="Ohtoshi R."/>
            <person name="Moran D.A.P."/>
            <person name="Shinohara A."/>
            <person name="Yoshida Y."/>
            <person name="Fujiwara M."/>
            <person name="Mori M."/>
            <person name="Tomita M."/>
            <person name="Arakawa K."/>
        </authorList>
    </citation>
    <scope>NUCLEOTIDE SEQUENCE [LARGE SCALE GENOMIC DNA]</scope>
</reference>
<dbReference type="AlphaFoldDB" id="A0A4Y2PUL6"/>
<feature type="compositionally biased region" description="Low complexity" evidence="1">
    <location>
        <begin position="25"/>
        <end position="44"/>
    </location>
</feature>
<evidence type="ECO:0000313" key="3">
    <source>
        <dbReference type="Proteomes" id="UP000499080"/>
    </source>
</evidence>
<dbReference type="OrthoDB" id="6626910at2759"/>
<dbReference type="Proteomes" id="UP000499080">
    <property type="component" value="Unassembled WGS sequence"/>
</dbReference>
<keyword evidence="3" id="KW-1185">Reference proteome</keyword>
<feature type="region of interest" description="Disordered" evidence="1">
    <location>
        <begin position="21"/>
        <end position="44"/>
    </location>
</feature>
<protein>
    <submittedName>
        <fullName evidence="2">Uncharacterized protein</fullName>
    </submittedName>
</protein>